<organism evidence="7 8">
    <name type="scientific">Escallonia herrerae</name>
    <dbReference type="NCBI Taxonomy" id="1293975"/>
    <lineage>
        <taxon>Eukaryota</taxon>
        <taxon>Viridiplantae</taxon>
        <taxon>Streptophyta</taxon>
        <taxon>Embryophyta</taxon>
        <taxon>Tracheophyta</taxon>
        <taxon>Spermatophyta</taxon>
        <taxon>Magnoliopsida</taxon>
        <taxon>eudicotyledons</taxon>
        <taxon>Gunneridae</taxon>
        <taxon>Pentapetalae</taxon>
        <taxon>asterids</taxon>
        <taxon>campanulids</taxon>
        <taxon>Escalloniales</taxon>
        <taxon>Escalloniaceae</taxon>
        <taxon>Escallonia</taxon>
    </lineage>
</organism>
<comment type="similarity">
    <text evidence="2">Belongs to the cytochrome P450 family.</text>
</comment>
<dbReference type="SUPFAM" id="SSF48264">
    <property type="entry name" value="Cytochrome P450"/>
    <property type="match status" value="1"/>
</dbReference>
<keyword evidence="5" id="KW-0560">Oxidoreductase</keyword>
<dbReference type="Proteomes" id="UP001188597">
    <property type="component" value="Unassembled WGS sequence"/>
</dbReference>
<dbReference type="GO" id="GO:0005506">
    <property type="term" value="F:iron ion binding"/>
    <property type="evidence" value="ECO:0007669"/>
    <property type="project" value="InterPro"/>
</dbReference>
<protein>
    <recommendedName>
        <fullName evidence="9">Cytochrome P450</fullName>
    </recommendedName>
</protein>
<dbReference type="GO" id="GO:0016705">
    <property type="term" value="F:oxidoreductase activity, acting on paired donors, with incorporation or reduction of molecular oxygen"/>
    <property type="evidence" value="ECO:0007669"/>
    <property type="project" value="InterPro"/>
</dbReference>
<keyword evidence="4" id="KW-0479">Metal-binding</keyword>
<comment type="caution">
    <text evidence="7">The sequence shown here is derived from an EMBL/GenBank/DDBJ whole genome shotgun (WGS) entry which is preliminary data.</text>
</comment>
<dbReference type="Pfam" id="PF00067">
    <property type="entry name" value="p450"/>
    <property type="match status" value="1"/>
</dbReference>
<comment type="cofactor">
    <cofactor evidence="1">
        <name>heme</name>
        <dbReference type="ChEBI" id="CHEBI:30413"/>
    </cofactor>
</comment>
<evidence type="ECO:0000313" key="7">
    <source>
        <dbReference type="EMBL" id="KAK3039263.1"/>
    </source>
</evidence>
<dbReference type="Gene3D" id="1.10.630.10">
    <property type="entry name" value="Cytochrome P450"/>
    <property type="match status" value="1"/>
</dbReference>
<dbReference type="EMBL" id="JAVXUP010000080">
    <property type="protein sequence ID" value="KAK3039263.1"/>
    <property type="molecule type" value="Genomic_DNA"/>
</dbReference>
<sequence length="282" mass="31500">MDLTAFTGETNVFLPLFLFILKQIRYPPLKGQNLPPGLHPWPVIGNILHMGKKPHISLTHFAKLHGPLISMRLGKQLLVVGSTPTAATEILKTHDRVLSARYVPKATTPHLRPFLLVFAGECSEYWKSLRSLCQTELFSAKAIELQAGKDGKSVKIGEVAFTAVFNILANICFSKDFIDLKGEGVAIGLKEVFWKVLELAATPNIADFYPIFYGLDPQGIAKKAFECEEKVLRKWELIIKERKESNGGDAPKQRDFLDVMLTCGFSDNQIESICGFFRTCCN</sequence>
<evidence type="ECO:0000256" key="2">
    <source>
        <dbReference type="ARBA" id="ARBA00010617"/>
    </source>
</evidence>
<accession>A0AA88X9E3</accession>
<evidence type="ECO:0000256" key="4">
    <source>
        <dbReference type="ARBA" id="ARBA00022723"/>
    </source>
</evidence>
<dbReference type="PANTHER" id="PTHR47950:SF49">
    <property type="entry name" value="CYTOCHROME P450"/>
    <property type="match status" value="1"/>
</dbReference>
<evidence type="ECO:0000256" key="1">
    <source>
        <dbReference type="ARBA" id="ARBA00001971"/>
    </source>
</evidence>
<dbReference type="AlphaFoldDB" id="A0AA88X9E3"/>
<dbReference type="GO" id="GO:0020037">
    <property type="term" value="F:heme binding"/>
    <property type="evidence" value="ECO:0007669"/>
    <property type="project" value="InterPro"/>
</dbReference>
<keyword evidence="3" id="KW-0349">Heme</keyword>
<evidence type="ECO:0000256" key="5">
    <source>
        <dbReference type="ARBA" id="ARBA00023002"/>
    </source>
</evidence>
<reference evidence="7" key="1">
    <citation type="submission" date="2022-12" db="EMBL/GenBank/DDBJ databases">
        <title>Draft genome assemblies for two species of Escallonia (Escalloniales).</title>
        <authorList>
            <person name="Chanderbali A."/>
            <person name="Dervinis C."/>
            <person name="Anghel I."/>
            <person name="Soltis D."/>
            <person name="Soltis P."/>
            <person name="Zapata F."/>
        </authorList>
    </citation>
    <scope>NUCLEOTIDE SEQUENCE</scope>
    <source>
        <strain evidence="7">UCBG64.0493</strain>
        <tissue evidence="7">Leaf</tissue>
    </source>
</reference>
<proteinExistence type="inferred from homology"/>
<name>A0AA88X9E3_9ASTE</name>
<dbReference type="InterPro" id="IPR036396">
    <property type="entry name" value="Cyt_P450_sf"/>
</dbReference>
<gene>
    <name evidence="7" type="ORF">RJ639_027967</name>
</gene>
<keyword evidence="8" id="KW-1185">Reference proteome</keyword>
<evidence type="ECO:0008006" key="9">
    <source>
        <dbReference type="Google" id="ProtNLM"/>
    </source>
</evidence>
<evidence type="ECO:0000256" key="3">
    <source>
        <dbReference type="ARBA" id="ARBA00022617"/>
    </source>
</evidence>
<dbReference type="InterPro" id="IPR001128">
    <property type="entry name" value="Cyt_P450"/>
</dbReference>
<evidence type="ECO:0000313" key="8">
    <source>
        <dbReference type="Proteomes" id="UP001188597"/>
    </source>
</evidence>
<dbReference type="PANTHER" id="PTHR47950">
    <property type="entry name" value="CYTOCHROME P450, FAMILY 76, SUBFAMILY C, POLYPEPTIDE 5-RELATED"/>
    <property type="match status" value="1"/>
</dbReference>
<evidence type="ECO:0000256" key="6">
    <source>
        <dbReference type="ARBA" id="ARBA00023004"/>
    </source>
</evidence>
<dbReference type="GO" id="GO:0004497">
    <property type="term" value="F:monooxygenase activity"/>
    <property type="evidence" value="ECO:0007669"/>
    <property type="project" value="InterPro"/>
</dbReference>
<keyword evidence="6" id="KW-0408">Iron</keyword>